<keyword evidence="2" id="KW-1185">Reference proteome</keyword>
<dbReference type="Pfam" id="PF04672">
    <property type="entry name" value="Methyltransf_19"/>
    <property type="match status" value="1"/>
</dbReference>
<dbReference type="SUPFAM" id="SSF53335">
    <property type="entry name" value="S-adenosyl-L-methionine-dependent methyltransferases"/>
    <property type="match status" value="1"/>
</dbReference>
<dbReference type="InterPro" id="IPR029063">
    <property type="entry name" value="SAM-dependent_MTases_sf"/>
</dbReference>
<dbReference type="InterPro" id="IPR006764">
    <property type="entry name" value="SAM_dep_MeTrfase_SAV2177_type"/>
</dbReference>
<dbReference type="Proteomes" id="UP000187486">
    <property type="component" value="Unassembled WGS sequence"/>
</dbReference>
<accession>A0A1R0KUH7</accession>
<dbReference type="Gene3D" id="3.40.50.150">
    <property type="entry name" value="Vaccinia Virus protein VP39"/>
    <property type="match status" value="1"/>
</dbReference>
<comment type="caution">
    <text evidence="1">The sequence shown here is derived from an EMBL/GenBank/DDBJ whole genome shotgun (WGS) entry which is preliminary data.</text>
</comment>
<dbReference type="AlphaFoldDB" id="A0A1R0KUH7"/>
<proteinExistence type="predicted"/>
<organism evidence="1 2">
    <name type="scientific">Amycolatopsis coloradensis</name>
    <dbReference type="NCBI Taxonomy" id="76021"/>
    <lineage>
        <taxon>Bacteria</taxon>
        <taxon>Bacillati</taxon>
        <taxon>Actinomycetota</taxon>
        <taxon>Actinomycetes</taxon>
        <taxon>Pseudonocardiales</taxon>
        <taxon>Pseudonocardiaceae</taxon>
        <taxon>Amycolatopsis</taxon>
    </lineage>
</organism>
<evidence type="ECO:0000313" key="2">
    <source>
        <dbReference type="Proteomes" id="UP000187486"/>
    </source>
</evidence>
<name>A0A1R0KUH7_9PSEU</name>
<dbReference type="STRING" id="76021.BS329_15855"/>
<gene>
    <name evidence="1" type="ORF">BS329_15855</name>
</gene>
<reference evidence="1 2" key="1">
    <citation type="submission" date="2016-01" db="EMBL/GenBank/DDBJ databases">
        <title>Amycolatopsis coloradensis genome sequencing and assembly.</title>
        <authorList>
            <person name="Mayilraj S."/>
        </authorList>
    </citation>
    <scope>NUCLEOTIDE SEQUENCE [LARGE SCALE GENOMIC DNA]</scope>
    <source>
        <strain evidence="1 2">DSM 44225</strain>
    </source>
</reference>
<evidence type="ECO:0000313" key="1">
    <source>
        <dbReference type="EMBL" id="OLZ51735.1"/>
    </source>
</evidence>
<sequence>MSSAHRHDFLMPRGFVPGLDDEERRPTPTRVNAALLERHQVDLSQTGGHFLIDQELARRIDREAPGYVAFLRAQRLFRDRVIADAAGTKGITQFADVGAQLPAGPHLITAHTIARRHTTAARTVLVPRDVYVSAHLQVALEANATTGEPGRAAVVPAAIHDVLTPLLAEHGDDRWSLNLAEPVCVTIGDLSHWPGRPEDMIRAYHDAVAVGSVIAVNFLGTAPAGTAEAAELGALRRFFRQTVEPELVLRDGDDIATWFPGWRILPPAVTTLFSRLTSQHGTTPEPRFPTWCVVAEKVIS</sequence>
<dbReference type="EMBL" id="MQUQ01000007">
    <property type="protein sequence ID" value="OLZ51735.1"/>
    <property type="molecule type" value="Genomic_DNA"/>
</dbReference>
<evidence type="ECO:0008006" key="3">
    <source>
        <dbReference type="Google" id="ProtNLM"/>
    </source>
</evidence>
<protein>
    <recommendedName>
        <fullName evidence="3">S-adenosyl methyltransferase</fullName>
    </recommendedName>
</protein>